<dbReference type="AlphaFoldDB" id="A0A2W4Y7Y5"/>
<gene>
    <name evidence="1" type="ORF">DCF17_05890</name>
</gene>
<protein>
    <submittedName>
        <fullName evidence="1">DUF3368 domain-containing protein</fullName>
    </submittedName>
</protein>
<dbReference type="InterPro" id="IPR021799">
    <property type="entry name" value="PIN-like_prokaryotic"/>
</dbReference>
<dbReference type="PANTHER" id="PTHR39550:SF1">
    <property type="entry name" value="SLL0658 PROTEIN"/>
    <property type="match status" value="1"/>
</dbReference>
<name>A0A2W4Y7Y5_9CYAN</name>
<dbReference type="Proteomes" id="UP000249081">
    <property type="component" value="Unassembled WGS sequence"/>
</dbReference>
<evidence type="ECO:0000313" key="1">
    <source>
        <dbReference type="EMBL" id="PZO43541.1"/>
    </source>
</evidence>
<dbReference type="PANTHER" id="PTHR39550">
    <property type="entry name" value="SLL0658 PROTEIN"/>
    <property type="match status" value="1"/>
</dbReference>
<reference evidence="1 2" key="2">
    <citation type="submission" date="2018-06" db="EMBL/GenBank/DDBJ databases">
        <title>Metagenomic assembly of (sub)arctic Cyanobacteria and their associated microbiome from non-axenic cultures.</title>
        <authorList>
            <person name="Baurain D."/>
        </authorList>
    </citation>
    <scope>NUCLEOTIDE SEQUENCE [LARGE SCALE GENOMIC DNA]</scope>
    <source>
        <strain evidence="1">ULC041bin1</strain>
    </source>
</reference>
<accession>A0A2W4Y7Y5</accession>
<evidence type="ECO:0000313" key="2">
    <source>
        <dbReference type="Proteomes" id="UP000249081"/>
    </source>
</evidence>
<dbReference type="EMBL" id="QBMN01000028">
    <property type="protein sequence ID" value="PZO43541.1"/>
    <property type="molecule type" value="Genomic_DNA"/>
</dbReference>
<sequence>MPESLTFINTSPLLYLHQVEQLAILPKLYGTIIAPAAVEQELSVGRERGVDVPELGGLNWLQIQTIESDLTVPNIVDLGRGEAEVIALGLQNPTGLLILDDQLGRRIAALSQLRYTGTLGILVKAKQAGYLTAVSPIVAKLQTKGMWLTPAIIKTTLKLAGEADES</sequence>
<proteinExistence type="predicted"/>
<dbReference type="Pfam" id="PF11848">
    <property type="entry name" value="DUF3368"/>
    <property type="match status" value="1"/>
</dbReference>
<organism evidence="1 2">
    <name type="scientific">Shackletoniella antarctica</name>
    <dbReference type="NCBI Taxonomy" id="268115"/>
    <lineage>
        <taxon>Bacteria</taxon>
        <taxon>Bacillati</taxon>
        <taxon>Cyanobacteriota</taxon>
        <taxon>Cyanophyceae</taxon>
        <taxon>Oculatellales</taxon>
        <taxon>Oculatellaceae</taxon>
        <taxon>Shackletoniella</taxon>
    </lineage>
</organism>
<comment type="caution">
    <text evidence="1">The sequence shown here is derived from an EMBL/GenBank/DDBJ whole genome shotgun (WGS) entry which is preliminary data.</text>
</comment>
<reference evidence="2" key="1">
    <citation type="submission" date="2018-04" db="EMBL/GenBank/DDBJ databases">
        <authorList>
            <person name="Cornet L."/>
        </authorList>
    </citation>
    <scope>NUCLEOTIDE SEQUENCE [LARGE SCALE GENOMIC DNA]</scope>
</reference>